<dbReference type="Gene3D" id="1.25.50.20">
    <property type="match status" value="1"/>
</dbReference>
<evidence type="ECO:0000313" key="2">
    <source>
        <dbReference type="Proteomes" id="UP000252519"/>
    </source>
</evidence>
<dbReference type="Proteomes" id="UP000252519">
    <property type="component" value="Unassembled WGS sequence"/>
</dbReference>
<dbReference type="OrthoDB" id="5865254at2759"/>
<keyword evidence="2" id="KW-1185">Reference proteome</keyword>
<organism evidence="1 2">
    <name type="scientific">Ancylostoma caninum</name>
    <name type="common">Dog hookworm</name>
    <dbReference type="NCBI Taxonomy" id="29170"/>
    <lineage>
        <taxon>Eukaryota</taxon>
        <taxon>Metazoa</taxon>
        <taxon>Ecdysozoa</taxon>
        <taxon>Nematoda</taxon>
        <taxon>Chromadorea</taxon>
        <taxon>Rhabditida</taxon>
        <taxon>Rhabditina</taxon>
        <taxon>Rhabditomorpha</taxon>
        <taxon>Strongyloidea</taxon>
        <taxon>Ancylostomatidae</taxon>
        <taxon>Ancylostomatinae</taxon>
        <taxon>Ancylostoma</taxon>
    </lineage>
</organism>
<sequence length="73" mass="8420">MTDVAVIFNEVSMNPIAEEFMLNFLLEKWEIINARLGGEFQLIQSILNACLKTMRSEGQIMLVSAIFFCMMKR</sequence>
<evidence type="ECO:0000313" key="1">
    <source>
        <dbReference type="EMBL" id="RCN49226.1"/>
    </source>
</evidence>
<reference evidence="1 2" key="1">
    <citation type="submission" date="2014-10" db="EMBL/GenBank/DDBJ databases">
        <title>Draft genome of the hookworm Ancylostoma caninum.</title>
        <authorList>
            <person name="Mitreva M."/>
        </authorList>
    </citation>
    <scope>NUCLEOTIDE SEQUENCE [LARGE SCALE GENOMIC DNA]</scope>
    <source>
        <strain evidence="1 2">Baltimore</strain>
    </source>
</reference>
<dbReference type="EMBL" id="JOJR01000036">
    <property type="protein sequence ID" value="RCN49226.1"/>
    <property type="molecule type" value="Genomic_DNA"/>
</dbReference>
<evidence type="ECO:0008006" key="3">
    <source>
        <dbReference type="Google" id="ProtNLM"/>
    </source>
</evidence>
<accession>A0A368GXZ3</accession>
<name>A0A368GXZ3_ANCCA</name>
<proteinExistence type="predicted"/>
<comment type="caution">
    <text evidence="1">The sequence shown here is derived from an EMBL/GenBank/DDBJ whole genome shotgun (WGS) entry which is preliminary data.</text>
</comment>
<gene>
    <name evidence="1" type="ORF">ANCCAN_04641</name>
</gene>
<protein>
    <recommendedName>
        <fullName evidence="3">Cullin N-terminal domain-containing protein</fullName>
    </recommendedName>
</protein>
<dbReference type="AlphaFoldDB" id="A0A368GXZ3"/>